<name>U7R297_PHOTE</name>
<dbReference type="PATRIC" id="fig|1389415.4.peg.2500"/>
<comment type="caution">
    <text evidence="1">The sequence shown here is derived from an EMBL/GenBank/DDBJ whole genome shotgun (WGS) entry which is preliminary data.</text>
</comment>
<protein>
    <submittedName>
        <fullName evidence="1">Uncharacterized protein</fullName>
    </submittedName>
</protein>
<proteinExistence type="predicted"/>
<sequence>MNAFWVINQQKISIVLVLPTQKLHQAYPKQDIFLQGG</sequence>
<organism evidence="1 2">
    <name type="scientific">Photorhabdus temperata J3</name>
    <dbReference type="NCBI Taxonomy" id="1389415"/>
    <lineage>
        <taxon>Bacteria</taxon>
        <taxon>Pseudomonadati</taxon>
        <taxon>Pseudomonadota</taxon>
        <taxon>Gammaproteobacteria</taxon>
        <taxon>Enterobacterales</taxon>
        <taxon>Morganellaceae</taxon>
        <taxon>Photorhabdus</taxon>
    </lineage>
</organism>
<evidence type="ECO:0000313" key="1">
    <source>
        <dbReference type="EMBL" id="ERT12741.1"/>
    </source>
</evidence>
<dbReference type="EMBL" id="AXDT01000111">
    <property type="protein sequence ID" value="ERT12741.1"/>
    <property type="molecule type" value="Genomic_DNA"/>
</dbReference>
<reference evidence="1 2" key="1">
    <citation type="submission" date="2013-10" db="EMBL/GenBank/DDBJ databases">
        <title>Whole Genome Shotgun Sequence of Photorhabdus temperata J3.</title>
        <authorList>
            <person name="Park G.-S."/>
            <person name="Hong S.-J."/>
            <person name="Shin J.-H."/>
        </authorList>
    </citation>
    <scope>NUCLEOTIDE SEQUENCE [LARGE SCALE GENOMIC DNA]</scope>
    <source>
        <strain evidence="1 2">J3</strain>
    </source>
</reference>
<dbReference type="AlphaFoldDB" id="U7R297"/>
<keyword evidence="2" id="KW-1185">Reference proteome</keyword>
<accession>U7R297</accession>
<dbReference type="Proteomes" id="UP000017133">
    <property type="component" value="Unassembled WGS sequence"/>
</dbReference>
<gene>
    <name evidence="1" type="ORF">O185_12500</name>
</gene>
<evidence type="ECO:0000313" key="2">
    <source>
        <dbReference type="Proteomes" id="UP000017133"/>
    </source>
</evidence>